<keyword evidence="6" id="KW-1185">Reference proteome</keyword>
<evidence type="ECO:0000313" key="5">
    <source>
        <dbReference type="EnsemblMetazoa" id="XP_038059304.1"/>
    </source>
</evidence>
<dbReference type="AlphaFoldDB" id="A0A914A768"/>
<evidence type="ECO:0000256" key="4">
    <source>
        <dbReference type="SAM" id="MobiDB-lite"/>
    </source>
</evidence>
<feature type="compositionally biased region" description="Polar residues" evidence="4">
    <location>
        <begin position="579"/>
        <end position="588"/>
    </location>
</feature>
<accession>A0A914A768</accession>
<organism evidence="5 6">
    <name type="scientific">Patiria miniata</name>
    <name type="common">Bat star</name>
    <name type="synonym">Asterina miniata</name>
    <dbReference type="NCBI Taxonomy" id="46514"/>
    <lineage>
        <taxon>Eukaryota</taxon>
        <taxon>Metazoa</taxon>
        <taxon>Echinodermata</taxon>
        <taxon>Eleutherozoa</taxon>
        <taxon>Asterozoa</taxon>
        <taxon>Asteroidea</taxon>
        <taxon>Valvatacea</taxon>
        <taxon>Valvatida</taxon>
        <taxon>Asterinidae</taxon>
        <taxon>Patiria</taxon>
    </lineage>
</organism>
<dbReference type="OMA" id="HNETTRI"/>
<dbReference type="Gene3D" id="1.25.40.20">
    <property type="entry name" value="Ankyrin repeat-containing domain"/>
    <property type="match status" value="3"/>
</dbReference>
<feature type="compositionally biased region" description="Low complexity" evidence="4">
    <location>
        <begin position="875"/>
        <end position="910"/>
    </location>
</feature>
<feature type="compositionally biased region" description="Basic and acidic residues" evidence="4">
    <location>
        <begin position="290"/>
        <end position="356"/>
    </location>
</feature>
<feature type="region of interest" description="Disordered" evidence="4">
    <location>
        <begin position="800"/>
        <end position="836"/>
    </location>
</feature>
<feature type="compositionally biased region" description="Basic and acidic residues" evidence="4">
    <location>
        <begin position="947"/>
        <end position="956"/>
    </location>
</feature>
<dbReference type="PANTHER" id="PTHR24173:SF74">
    <property type="entry name" value="ANKYRIN REPEAT DOMAIN-CONTAINING PROTEIN 16"/>
    <property type="match status" value="1"/>
</dbReference>
<feature type="repeat" description="ANK" evidence="3">
    <location>
        <begin position="172"/>
        <end position="204"/>
    </location>
</feature>
<feature type="region of interest" description="Disordered" evidence="4">
    <location>
        <begin position="932"/>
        <end position="988"/>
    </location>
</feature>
<feature type="compositionally biased region" description="Polar residues" evidence="4">
    <location>
        <begin position="776"/>
        <end position="786"/>
    </location>
</feature>
<feature type="region of interest" description="Disordered" evidence="4">
    <location>
        <begin position="856"/>
        <end position="913"/>
    </location>
</feature>
<evidence type="ECO:0008006" key="7">
    <source>
        <dbReference type="Google" id="ProtNLM"/>
    </source>
</evidence>
<evidence type="ECO:0000313" key="6">
    <source>
        <dbReference type="Proteomes" id="UP000887568"/>
    </source>
</evidence>
<feature type="compositionally biased region" description="Polar residues" evidence="4">
    <location>
        <begin position="753"/>
        <end position="767"/>
    </location>
</feature>
<dbReference type="PROSITE" id="PS50088">
    <property type="entry name" value="ANK_REPEAT"/>
    <property type="match status" value="6"/>
</dbReference>
<dbReference type="EnsemblMetazoa" id="XM_038203376.1">
    <property type="protein sequence ID" value="XP_038059304.1"/>
    <property type="gene ID" value="LOC119730459"/>
</dbReference>
<feature type="compositionally biased region" description="Basic residues" evidence="4">
    <location>
        <begin position="265"/>
        <end position="282"/>
    </location>
</feature>
<feature type="compositionally biased region" description="Polar residues" evidence="4">
    <location>
        <begin position="856"/>
        <end position="874"/>
    </location>
</feature>
<feature type="compositionally biased region" description="Polar residues" evidence="4">
    <location>
        <begin position="626"/>
        <end position="639"/>
    </location>
</feature>
<dbReference type="OrthoDB" id="424503at2759"/>
<sequence>MAQQSAQLSERLRLAASKGQVDYIRDLVQSGAGFNADKYGRTALHYAANYGQAETAKLCVHLGCDLDAQDVYGCTALHRAVIDNHIDAVRALLLEGCAVDRQDENGNTALHEATWTGYDEIVLALVKQGKANLHASNKHGNKPLHQSCQNGHNETTRILLRAGSHPNIKNNNAETPLHIAALFGHITCCRILISANSNVNVTNSEGNTALHVAAGLGKKKISKILIEAASDLTIQNNNGETALELARKNDHAEVVMLILSAMKFQKSKSSNHHHHHRHHSTSPHKPPATNHDKEGARPETTQHRRHRQDVEVADTIKQDPGRTRGRRELREQEIKEDKEKTSAKNQHKKDGDEQKKQTGKPSSLAKKPTLATNQSQRKQVTFVKEELRNAVLWEKQLHQHIHSVKLTEGKSVGHHHRHKHHQKCLYKDENGHVTKGMTTTYCTCSIYIHKLQNQLEASKEKMMYEIETTRAQFQHQLGTLDKKLTHQGSCMDQLCKERVASERTECLHRIDRRMLQERALWSEEYERRLSYVREELRRHFEVRLRTVQQQLAVYYPPDQRQPLHGNPSGFDRISEGTEDSSGSDPNSRQRTKPEIKGPSGRMIARRRQSPSPNRNARVASADGRLVQSNHQRQNGTMNYHMNGDHPQESYPSSYSEDNGRSRTVIRGPPPRGRRTGSFTRAVQQPNTSSNAKFHDDQSGKELVSATYIPPIAHPDLPQTSKPREPESAVVAASFNFKTDSSEDESSSGSTISLQTVSRRPIMSNHSDMQSRRSEQNSDPPDTSDNRPFQRLSKIALEQKAEFDKQQGQHIKAPGPSQDALGQQSHNAPSWHKTETNNNSTYAKLTHASLRQAYGTDSNVTTKPLPSNQVSNQATPDSISPSSSQYSPNQCGYSNSSSGVSSGDAATASSARSRRNPIDDVLIRAFAMDREKRTLSNSNDRPGIVRVDFPKSTEDSKPSAYVKGFTRSEASQPGNLQPKSSRKTHELQI</sequence>
<dbReference type="Proteomes" id="UP000887568">
    <property type="component" value="Unplaced"/>
</dbReference>
<keyword evidence="2 3" id="KW-0040">ANK repeat</keyword>
<dbReference type="PANTHER" id="PTHR24173">
    <property type="entry name" value="ANKYRIN REPEAT CONTAINING"/>
    <property type="match status" value="1"/>
</dbReference>
<protein>
    <recommendedName>
        <fullName evidence="7">Ankyrin repeat domain-containing protein 6</fullName>
    </recommendedName>
</protein>
<dbReference type="GeneID" id="119730459"/>
<feature type="compositionally biased region" description="Polar residues" evidence="4">
    <location>
        <begin position="967"/>
        <end position="978"/>
    </location>
</feature>
<feature type="repeat" description="ANK" evidence="3">
    <location>
        <begin position="205"/>
        <end position="237"/>
    </location>
</feature>
<feature type="region of interest" description="Disordered" evidence="4">
    <location>
        <begin position="738"/>
        <end position="787"/>
    </location>
</feature>
<feature type="repeat" description="ANK" evidence="3">
    <location>
        <begin position="105"/>
        <end position="129"/>
    </location>
</feature>
<evidence type="ECO:0000256" key="3">
    <source>
        <dbReference type="PROSITE-ProRule" id="PRU00023"/>
    </source>
</evidence>
<name>A0A914A768_PATMI</name>
<proteinExistence type="predicted"/>
<feature type="region of interest" description="Disordered" evidence="4">
    <location>
        <begin position="265"/>
        <end position="377"/>
    </location>
</feature>
<dbReference type="Pfam" id="PF12796">
    <property type="entry name" value="Ank_2"/>
    <property type="match status" value="2"/>
</dbReference>
<keyword evidence="1" id="KW-0677">Repeat</keyword>
<dbReference type="RefSeq" id="XP_038059304.1">
    <property type="nucleotide sequence ID" value="XM_038203376.1"/>
</dbReference>
<dbReference type="PROSITE" id="PS50297">
    <property type="entry name" value="ANK_REP_REGION"/>
    <property type="match status" value="6"/>
</dbReference>
<feature type="repeat" description="ANK" evidence="3">
    <location>
        <begin position="72"/>
        <end position="104"/>
    </location>
</feature>
<dbReference type="Pfam" id="PF00023">
    <property type="entry name" value="Ank"/>
    <property type="match status" value="1"/>
</dbReference>
<evidence type="ECO:0000256" key="2">
    <source>
        <dbReference type="ARBA" id="ARBA00023043"/>
    </source>
</evidence>
<dbReference type="InterPro" id="IPR036770">
    <property type="entry name" value="Ankyrin_rpt-contain_sf"/>
</dbReference>
<reference evidence="5" key="1">
    <citation type="submission" date="2022-11" db="UniProtKB">
        <authorList>
            <consortium name="EnsemblMetazoa"/>
        </authorList>
    </citation>
    <scope>IDENTIFICATION</scope>
</reference>
<dbReference type="SUPFAM" id="SSF48403">
    <property type="entry name" value="Ankyrin repeat"/>
    <property type="match status" value="1"/>
</dbReference>
<feature type="region of interest" description="Disordered" evidence="4">
    <location>
        <begin position="556"/>
        <end position="700"/>
    </location>
</feature>
<feature type="compositionally biased region" description="Polar residues" evidence="4">
    <location>
        <begin position="681"/>
        <end position="691"/>
    </location>
</feature>
<evidence type="ECO:0000256" key="1">
    <source>
        <dbReference type="ARBA" id="ARBA00022737"/>
    </source>
</evidence>
<dbReference type="SMART" id="SM00248">
    <property type="entry name" value="ANK"/>
    <property type="match status" value="8"/>
</dbReference>
<feature type="repeat" description="ANK" evidence="3">
    <location>
        <begin position="39"/>
        <end position="71"/>
    </location>
</feature>
<dbReference type="InterPro" id="IPR002110">
    <property type="entry name" value="Ankyrin_rpt"/>
</dbReference>
<feature type="repeat" description="ANK" evidence="3">
    <location>
        <begin position="139"/>
        <end position="171"/>
    </location>
</feature>